<feature type="signal peptide" evidence="1">
    <location>
        <begin position="1"/>
        <end position="21"/>
    </location>
</feature>
<dbReference type="InterPro" id="IPR010916">
    <property type="entry name" value="TonB_box_CS"/>
</dbReference>
<keyword evidence="1" id="KW-0732">Signal</keyword>
<dbReference type="Proteomes" id="UP000068067">
    <property type="component" value="Chromosome"/>
</dbReference>
<evidence type="ECO:0000313" key="2">
    <source>
        <dbReference type="EMBL" id="ALC05666.1"/>
    </source>
</evidence>
<dbReference type="PROSITE" id="PS51257">
    <property type="entry name" value="PROKAR_LIPOPROTEIN"/>
    <property type="match status" value="1"/>
</dbReference>
<evidence type="ECO:0008006" key="4">
    <source>
        <dbReference type="Google" id="ProtNLM"/>
    </source>
</evidence>
<accession>A0A0M4CDM6</accession>
<proteinExistence type="predicted"/>
<dbReference type="STRING" id="931089.CDES_06190"/>
<dbReference type="PATRIC" id="fig|931089.4.peg.1257"/>
<keyword evidence="3" id="KW-1185">Reference proteome</keyword>
<evidence type="ECO:0000313" key="3">
    <source>
        <dbReference type="Proteomes" id="UP000068067"/>
    </source>
</evidence>
<name>A0A0M4CDM6_9CORY</name>
<dbReference type="EMBL" id="CP009220">
    <property type="protein sequence ID" value="ALC05666.1"/>
    <property type="molecule type" value="Genomic_DNA"/>
</dbReference>
<dbReference type="AlphaFoldDB" id="A0A0M4CDM6"/>
<reference evidence="2 3" key="1">
    <citation type="submission" date="2014-08" db="EMBL/GenBank/DDBJ databases">
        <title>Complete genome sequence of Corynebacterium deserti GIMN1.010 (=DSM 45689), isolated from desert sand in western China.</title>
        <authorList>
            <person name="Ruckert C."/>
            <person name="Albersmeier A."/>
            <person name="Kalinowski J."/>
        </authorList>
    </citation>
    <scope>NUCLEOTIDE SEQUENCE [LARGE SCALE GENOMIC DNA]</scope>
    <source>
        <strain evidence="2 3">GIMN1.010</strain>
    </source>
</reference>
<dbReference type="PROSITE" id="PS00430">
    <property type="entry name" value="TONB_DEPENDENT_REC_1"/>
    <property type="match status" value="1"/>
</dbReference>
<gene>
    <name evidence="2" type="ORF">CDES_06190</name>
</gene>
<organism evidence="2 3">
    <name type="scientific">Corynebacterium deserti GIMN1.010</name>
    <dbReference type="NCBI Taxonomy" id="931089"/>
    <lineage>
        <taxon>Bacteria</taxon>
        <taxon>Bacillati</taxon>
        <taxon>Actinomycetota</taxon>
        <taxon>Actinomycetes</taxon>
        <taxon>Mycobacteriales</taxon>
        <taxon>Corynebacteriaceae</taxon>
        <taxon>Corynebacterium</taxon>
    </lineage>
</organism>
<evidence type="ECO:0000256" key="1">
    <source>
        <dbReference type="SAM" id="SignalP"/>
    </source>
</evidence>
<feature type="chain" id="PRO_5038762737" description="Lipoprotein" evidence="1">
    <location>
        <begin position="22"/>
        <end position="585"/>
    </location>
</feature>
<sequence length="585" mass="62911">MASRTASFRQLVAVTASAVMALGLASCASTDQEGGEASQVASTSVAETDNSPYREARAENVARAVAESFPQEPTVISDAGYTGVDTSEMFFDSSDTVVVSGAGIAQELRAASIGVVAHSPVLHAPGGSDAEVIAEIERLGASTVLLVGQALPGFTEDSVESVSKIIQDNGTEQGLAELTALQFDEQTVADVSDLARATATLVADQQTMLVPAWEQTTTLDDETPDNSPTDTLDAFPLQTNRDGEMAPVVIASPESGISAVATARAYGAEVRFMDYPDPRLNSETMEMVAGLSERPLLALGDQFGTGELLAEKIERGETVTTELPGGGGLVFPGRRMVALYGHPSGPALGAMGEQPAAEAVARVTELAKEYQPFDDEPVIPAFEVIATVASEFPGDDGNFSNEFPVEDLVEYVDAITDAGGYAVLDLQPGRANFLEQAKLYEELLKRPNVGLALDPEWKIGPDEQPMTRVGSVEASEVNEVAQWLADLVAEHELPQKAFVLHQFQVQMIRDRSQIDTTHPELAFVLHADGHGAPGDKYATWDMLRQDLSDDYFMAWKNFYDEDFPTFTPQQTYEDVNPRPWFVSYQ</sequence>
<dbReference type="KEGG" id="cdx:CDES_06190"/>
<protein>
    <recommendedName>
        <fullName evidence="4">Lipoprotein</fullName>
    </recommendedName>
</protein>